<name>K2Q7H0_9FLAO</name>
<gene>
    <name evidence="3" type="ORF">I215_01190</name>
</gene>
<protein>
    <recommendedName>
        <fullName evidence="2">Putative auto-transporter adhesin head GIN domain-containing protein</fullName>
    </recommendedName>
</protein>
<keyword evidence="1" id="KW-0732">Signal</keyword>
<accession>K2Q7H0</accession>
<proteinExistence type="predicted"/>
<feature type="signal peptide" evidence="1">
    <location>
        <begin position="1"/>
        <end position="19"/>
    </location>
</feature>
<dbReference type="Proteomes" id="UP000007364">
    <property type="component" value="Unassembled WGS sequence"/>
</dbReference>
<dbReference type="RefSeq" id="WP_008990115.1">
    <property type="nucleotide sequence ID" value="NZ_AMSG01000001.1"/>
</dbReference>
<dbReference type="STRING" id="555500.I215_01190"/>
<dbReference type="Pfam" id="PF10988">
    <property type="entry name" value="DUF2807"/>
    <property type="match status" value="1"/>
</dbReference>
<sequence>MKKYFAIIMFLCGVTSLVAQDNLTKDLGEFHEVKVYDGLSVTLIKGNKDQAIISGKNAADVVVVNKNGKLKIRMSINEVFNGHTTYVTLYAKGMIDAIDANENSFVTSQDVWSQIDLDLRAQEKAEIELELDVQRLEAKATSGGILSLKGKASNQDIDVNTGGQYNGKELESSQTKAMVKAGGTAHISASDYADAKVRVGGTINVYGNPTVLEKQTFIGGTINEM</sequence>
<evidence type="ECO:0000259" key="2">
    <source>
        <dbReference type="Pfam" id="PF10988"/>
    </source>
</evidence>
<keyword evidence="4" id="KW-1185">Reference proteome</keyword>
<dbReference type="Gene3D" id="2.160.20.120">
    <property type="match status" value="1"/>
</dbReference>
<dbReference type="OrthoDB" id="704821at2"/>
<feature type="chain" id="PRO_5003865905" description="Putative auto-transporter adhesin head GIN domain-containing protein" evidence="1">
    <location>
        <begin position="20"/>
        <end position="225"/>
    </location>
</feature>
<feature type="domain" description="Putative auto-transporter adhesin head GIN" evidence="2">
    <location>
        <begin position="29"/>
        <end position="209"/>
    </location>
</feature>
<organism evidence="3 4">
    <name type="scientific">Galbibacter marinus</name>
    <dbReference type="NCBI Taxonomy" id="555500"/>
    <lineage>
        <taxon>Bacteria</taxon>
        <taxon>Pseudomonadati</taxon>
        <taxon>Bacteroidota</taxon>
        <taxon>Flavobacteriia</taxon>
        <taxon>Flavobacteriales</taxon>
        <taxon>Flavobacteriaceae</taxon>
        <taxon>Galbibacter</taxon>
    </lineage>
</organism>
<comment type="caution">
    <text evidence="3">The sequence shown here is derived from an EMBL/GenBank/DDBJ whole genome shotgun (WGS) entry which is preliminary data.</text>
</comment>
<evidence type="ECO:0000313" key="3">
    <source>
        <dbReference type="EMBL" id="EKF56786.1"/>
    </source>
</evidence>
<reference evidence="3 4" key="1">
    <citation type="journal article" date="2012" name="J. Bacteriol.">
        <title>Genome Sequence of Galbibacter marinum Type Strain ck-I2-15.</title>
        <authorList>
            <person name="Lai Q."/>
            <person name="Li C."/>
            <person name="Shao Z."/>
        </authorList>
    </citation>
    <scope>NUCLEOTIDE SEQUENCE [LARGE SCALE GENOMIC DNA]</scope>
    <source>
        <strain evidence="4">ck-I2-15</strain>
    </source>
</reference>
<dbReference type="AlphaFoldDB" id="K2Q7H0"/>
<dbReference type="eggNOG" id="ENOG5031S92">
    <property type="taxonomic scope" value="Bacteria"/>
</dbReference>
<dbReference type="InterPro" id="IPR021255">
    <property type="entry name" value="DUF2807"/>
</dbReference>
<evidence type="ECO:0000313" key="4">
    <source>
        <dbReference type="Proteomes" id="UP000007364"/>
    </source>
</evidence>
<dbReference type="EMBL" id="AMSG01000001">
    <property type="protein sequence ID" value="EKF56786.1"/>
    <property type="molecule type" value="Genomic_DNA"/>
</dbReference>
<evidence type="ECO:0000256" key="1">
    <source>
        <dbReference type="SAM" id="SignalP"/>
    </source>
</evidence>